<evidence type="ECO:0000313" key="7">
    <source>
        <dbReference type="Proteomes" id="UP000178085"/>
    </source>
</evidence>
<dbReference type="GO" id="GO:0008817">
    <property type="term" value="F:corrinoid adenosyltransferase activity"/>
    <property type="evidence" value="ECO:0007669"/>
    <property type="project" value="UniProtKB-UniRule"/>
</dbReference>
<protein>
    <recommendedName>
        <fullName evidence="4">Corrinoid adenosyltransferase</fullName>
        <ecNumber evidence="4">2.5.1.17</ecNumber>
    </recommendedName>
    <alternativeName>
        <fullName evidence="4">Cob(II)alamin adenosyltransferase</fullName>
    </alternativeName>
    <alternativeName>
        <fullName evidence="4">Cob(II)yrinic acid a,c-diamide adenosyltransferase</fullName>
    </alternativeName>
    <alternativeName>
        <fullName evidence="4">Cobinamide/cobalamin adenosyltransferase</fullName>
    </alternativeName>
</protein>
<comment type="pathway">
    <text evidence="4">Cofactor biosynthesis; adenosylcobalamin biosynthesis; adenosylcobalamin from cob(II)yrinate a,c-diamide: step 2/7.</text>
</comment>
<evidence type="ECO:0000259" key="5">
    <source>
        <dbReference type="Pfam" id="PF01923"/>
    </source>
</evidence>
<comment type="caution">
    <text evidence="6">The sequence shown here is derived from an EMBL/GenBank/DDBJ whole genome shotgun (WGS) entry which is preliminary data.</text>
</comment>
<dbReference type="InterPro" id="IPR036451">
    <property type="entry name" value="CblAdoTrfase-like_sf"/>
</dbReference>
<dbReference type="EC" id="2.5.1.17" evidence="4"/>
<dbReference type="Proteomes" id="UP000178085">
    <property type="component" value="Unassembled WGS sequence"/>
</dbReference>
<comment type="catalytic activity">
    <reaction evidence="4">
        <text>2 cob(II)yrinate a,c diamide + reduced [electron-transfer flavoprotein] + 2 ATP = 2 adenosylcob(III)yrinate a,c-diamide + 2 triphosphate + oxidized [electron-transfer flavoprotein] + 3 H(+)</text>
        <dbReference type="Rhea" id="RHEA:11528"/>
        <dbReference type="Rhea" id="RHEA-COMP:10685"/>
        <dbReference type="Rhea" id="RHEA-COMP:10686"/>
        <dbReference type="ChEBI" id="CHEBI:15378"/>
        <dbReference type="ChEBI" id="CHEBI:18036"/>
        <dbReference type="ChEBI" id="CHEBI:30616"/>
        <dbReference type="ChEBI" id="CHEBI:57692"/>
        <dbReference type="ChEBI" id="CHEBI:58307"/>
        <dbReference type="ChEBI" id="CHEBI:58503"/>
        <dbReference type="ChEBI" id="CHEBI:58537"/>
        <dbReference type="EC" id="2.5.1.17"/>
    </reaction>
</comment>
<evidence type="ECO:0000256" key="4">
    <source>
        <dbReference type="RuleBase" id="RU366026"/>
    </source>
</evidence>
<keyword evidence="4" id="KW-0169">Cobalamin biosynthesis</keyword>
<comment type="catalytic activity">
    <reaction evidence="4">
        <text>2 cob(II)alamin + reduced [electron-transfer flavoprotein] + 2 ATP = 2 adenosylcob(III)alamin + 2 triphosphate + oxidized [electron-transfer flavoprotein] + 3 H(+)</text>
        <dbReference type="Rhea" id="RHEA:28671"/>
        <dbReference type="Rhea" id="RHEA-COMP:10685"/>
        <dbReference type="Rhea" id="RHEA-COMP:10686"/>
        <dbReference type="ChEBI" id="CHEBI:15378"/>
        <dbReference type="ChEBI" id="CHEBI:16304"/>
        <dbReference type="ChEBI" id="CHEBI:18036"/>
        <dbReference type="ChEBI" id="CHEBI:18408"/>
        <dbReference type="ChEBI" id="CHEBI:30616"/>
        <dbReference type="ChEBI" id="CHEBI:57692"/>
        <dbReference type="ChEBI" id="CHEBI:58307"/>
        <dbReference type="EC" id="2.5.1.17"/>
    </reaction>
</comment>
<dbReference type="GO" id="GO:0005524">
    <property type="term" value="F:ATP binding"/>
    <property type="evidence" value="ECO:0007669"/>
    <property type="project" value="UniProtKB-UniRule"/>
</dbReference>
<keyword evidence="3 4" id="KW-0067">ATP-binding</keyword>
<dbReference type="InterPro" id="IPR029499">
    <property type="entry name" value="PduO-typ"/>
</dbReference>
<comment type="similarity">
    <text evidence="4">Belongs to the Cob(I)alamin adenosyltransferase family.</text>
</comment>
<name>A0A1F4NQI6_UNCK3</name>
<evidence type="ECO:0000256" key="1">
    <source>
        <dbReference type="ARBA" id="ARBA00022679"/>
    </source>
</evidence>
<evidence type="ECO:0000313" key="6">
    <source>
        <dbReference type="EMBL" id="OGB73724.1"/>
    </source>
</evidence>
<dbReference type="Pfam" id="PF01923">
    <property type="entry name" value="Cob_adeno_trans"/>
    <property type="match status" value="1"/>
</dbReference>
<dbReference type="UniPathway" id="UPA00148">
    <property type="reaction ID" value="UER00233"/>
</dbReference>
<dbReference type="PANTHER" id="PTHR12213">
    <property type="entry name" value="CORRINOID ADENOSYLTRANSFERASE"/>
    <property type="match status" value="1"/>
</dbReference>
<gene>
    <name evidence="6" type="ORF">A3K51_02730</name>
</gene>
<proteinExistence type="inferred from homology"/>
<dbReference type="NCBIfam" id="TIGR00636">
    <property type="entry name" value="PduO_Nterm"/>
    <property type="match status" value="1"/>
</dbReference>
<dbReference type="PANTHER" id="PTHR12213:SF0">
    <property type="entry name" value="CORRINOID ADENOSYLTRANSFERASE MMAB"/>
    <property type="match status" value="1"/>
</dbReference>
<dbReference type="EMBL" id="METD01000001">
    <property type="protein sequence ID" value="OGB73724.1"/>
    <property type="molecule type" value="Genomic_DNA"/>
</dbReference>
<evidence type="ECO:0000256" key="2">
    <source>
        <dbReference type="ARBA" id="ARBA00022741"/>
    </source>
</evidence>
<dbReference type="InterPro" id="IPR016030">
    <property type="entry name" value="CblAdoTrfase-like"/>
</dbReference>
<dbReference type="GO" id="GO:0009236">
    <property type="term" value="P:cobalamin biosynthetic process"/>
    <property type="evidence" value="ECO:0007669"/>
    <property type="project" value="UniProtKB-UniRule"/>
</dbReference>
<keyword evidence="2 4" id="KW-0547">Nucleotide-binding</keyword>
<evidence type="ECO:0000256" key="3">
    <source>
        <dbReference type="ARBA" id="ARBA00022840"/>
    </source>
</evidence>
<sequence>MELPKIYTRKGDDGTTGLFNGPRISKASLRVQTYGTIDELNTAIGVAKIFSNVPDIKKLLERIQHKLMNSASILASPLNNTDPARNATPARNAVTTAGWHSAAGGPARLPIITELEVTGLEKCIDYFNTDLLPITTFIVPGQNKAGAFLSVARTTCRRTERMIVSLAETEEVDPVIRKFSNRLSDLLFTLERYEYFAGNIEEKYWEK</sequence>
<dbReference type="Gene3D" id="1.20.1200.10">
    <property type="entry name" value="Cobalamin adenosyltransferase-like"/>
    <property type="match status" value="1"/>
</dbReference>
<accession>A0A1F4NQI6</accession>
<dbReference type="AlphaFoldDB" id="A0A1F4NQI6"/>
<keyword evidence="1 4" id="KW-0808">Transferase</keyword>
<feature type="domain" description="Cobalamin adenosyltransferase-like" evidence="5">
    <location>
        <begin position="6"/>
        <end position="193"/>
    </location>
</feature>
<reference evidence="6 7" key="1">
    <citation type="journal article" date="2016" name="Nat. Commun.">
        <title>Thousands of microbial genomes shed light on interconnected biogeochemical processes in an aquifer system.</title>
        <authorList>
            <person name="Anantharaman K."/>
            <person name="Brown C.T."/>
            <person name="Hug L.A."/>
            <person name="Sharon I."/>
            <person name="Castelle C.J."/>
            <person name="Probst A.J."/>
            <person name="Thomas B.C."/>
            <person name="Singh A."/>
            <person name="Wilkins M.J."/>
            <person name="Karaoz U."/>
            <person name="Brodie E.L."/>
            <person name="Williams K.H."/>
            <person name="Hubbard S.S."/>
            <person name="Banfield J.F."/>
        </authorList>
    </citation>
    <scope>NUCLEOTIDE SEQUENCE [LARGE SCALE GENOMIC DNA]</scope>
</reference>
<dbReference type="SUPFAM" id="SSF89028">
    <property type="entry name" value="Cobalamin adenosyltransferase-like"/>
    <property type="match status" value="1"/>
</dbReference>
<organism evidence="6 7">
    <name type="scientific">candidate division Kazan bacterium RIFCSPLOWO2_01_FULL_45_19</name>
    <dbReference type="NCBI Taxonomy" id="1798538"/>
    <lineage>
        <taxon>Bacteria</taxon>
        <taxon>Bacteria division Kazan-3B-28</taxon>
    </lineage>
</organism>